<organism evidence="2 3">
    <name type="scientific">Nesidiocoris tenuis</name>
    <dbReference type="NCBI Taxonomy" id="355587"/>
    <lineage>
        <taxon>Eukaryota</taxon>
        <taxon>Metazoa</taxon>
        <taxon>Ecdysozoa</taxon>
        <taxon>Arthropoda</taxon>
        <taxon>Hexapoda</taxon>
        <taxon>Insecta</taxon>
        <taxon>Pterygota</taxon>
        <taxon>Neoptera</taxon>
        <taxon>Paraneoptera</taxon>
        <taxon>Hemiptera</taxon>
        <taxon>Heteroptera</taxon>
        <taxon>Panheteroptera</taxon>
        <taxon>Cimicomorpha</taxon>
        <taxon>Miridae</taxon>
        <taxon>Dicyphina</taxon>
        <taxon>Nesidiocoris</taxon>
    </lineage>
</organism>
<dbReference type="EMBL" id="CADCXU010018674">
    <property type="protein sequence ID" value="CAB0007068.1"/>
    <property type="molecule type" value="Genomic_DNA"/>
</dbReference>
<keyword evidence="3" id="KW-1185">Reference proteome</keyword>
<accession>A0A6H5GS78</accession>
<evidence type="ECO:0000313" key="1">
    <source>
        <dbReference type="EMBL" id="CAB0007068.1"/>
    </source>
</evidence>
<name>A0A6H5GS78_9HEMI</name>
<evidence type="ECO:0000313" key="2">
    <source>
        <dbReference type="EMBL" id="CAB0007069.1"/>
    </source>
</evidence>
<feature type="non-terminal residue" evidence="2">
    <location>
        <position position="1"/>
    </location>
</feature>
<evidence type="ECO:0000313" key="3">
    <source>
        <dbReference type="Proteomes" id="UP000479000"/>
    </source>
</evidence>
<dbReference type="AlphaFoldDB" id="A0A6H5GS78"/>
<dbReference type="EMBL" id="CADCXU010018675">
    <property type="protein sequence ID" value="CAB0007069.1"/>
    <property type="molecule type" value="Genomic_DNA"/>
</dbReference>
<proteinExistence type="predicted"/>
<dbReference type="Proteomes" id="UP000479000">
    <property type="component" value="Unassembled WGS sequence"/>
</dbReference>
<gene>
    <name evidence="1" type="ORF">NTEN_LOCUS12460</name>
    <name evidence="2" type="ORF">NTEN_LOCUS12461</name>
</gene>
<protein>
    <submittedName>
        <fullName evidence="2">Uncharacterized protein</fullName>
    </submittedName>
</protein>
<sequence>EEVVMFDLTSHRNPFTSQVDGQWRPQIQNWRIQESRFVHQLARNASCRL</sequence>
<reference evidence="2 3" key="1">
    <citation type="submission" date="2020-02" db="EMBL/GenBank/DDBJ databases">
        <authorList>
            <person name="Ferguson B K."/>
        </authorList>
    </citation>
    <scope>NUCLEOTIDE SEQUENCE [LARGE SCALE GENOMIC DNA]</scope>
</reference>